<dbReference type="PROSITE" id="PS51177">
    <property type="entry name" value="LUMAZINE_BIND"/>
    <property type="match status" value="2"/>
</dbReference>
<feature type="domain" description="Lumazine-binding" evidence="12">
    <location>
        <begin position="1"/>
        <end position="96"/>
    </location>
</feature>
<organism evidence="13 14">
    <name type="scientific">Eiseniibacteriota bacterium</name>
    <dbReference type="NCBI Taxonomy" id="2212470"/>
    <lineage>
        <taxon>Bacteria</taxon>
        <taxon>Candidatus Eiseniibacteriota</taxon>
    </lineage>
</organism>
<evidence type="ECO:0000256" key="8">
    <source>
        <dbReference type="ARBA" id="ARBA00022679"/>
    </source>
</evidence>
<dbReference type="CDD" id="cd00402">
    <property type="entry name" value="Riboflavin_synthase_like"/>
    <property type="match status" value="1"/>
</dbReference>
<dbReference type="GO" id="GO:0009231">
    <property type="term" value="P:riboflavin biosynthetic process"/>
    <property type="evidence" value="ECO:0007669"/>
    <property type="project" value="UniProtKB-KW"/>
</dbReference>
<feature type="domain" description="Lumazine-binding" evidence="12">
    <location>
        <begin position="97"/>
        <end position="193"/>
    </location>
</feature>
<keyword evidence="9" id="KW-0677">Repeat</keyword>
<gene>
    <name evidence="13" type="ORF">E6K80_10765</name>
</gene>
<feature type="repeat" description="Lumazine-binding" evidence="11">
    <location>
        <begin position="97"/>
        <end position="193"/>
    </location>
</feature>
<comment type="caution">
    <text evidence="13">The sequence shown here is derived from an EMBL/GenBank/DDBJ whole genome shotgun (WGS) entry which is preliminary data.</text>
</comment>
<evidence type="ECO:0000256" key="11">
    <source>
        <dbReference type="PROSITE-ProRule" id="PRU00524"/>
    </source>
</evidence>
<reference evidence="13 14" key="1">
    <citation type="journal article" date="2019" name="Nat. Microbiol.">
        <title>Mediterranean grassland soil C-N compound turnover is dependent on rainfall and depth, and is mediated by genomically divergent microorganisms.</title>
        <authorList>
            <person name="Diamond S."/>
            <person name="Andeer P.F."/>
            <person name="Li Z."/>
            <person name="Crits-Christoph A."/>
            <person name="Burstein D."/>
            <person name="Anantharaman K."/>
            <person name="Lane K.R."/>
            <person name="Thomas B.C."/>
            <person name="Pan C."/>
            <person name="Northen T.R."/>
            <person name="Banfield J.F."/>
        </authorList>
    </citation>
    <scope>NUCLEOTIDE SEQUENCE [LARGE SCALE GENOMIC DNA]</scope>
    <source>
        <strain evidence="13">WS_10</strain>
    </source>
</reference>
<dbReference type="Proteomes" id="UP000319836">
    <property type="component" value="Unassembled WGS sequence"/>
</dbReference>
<dbReference type="EMBL" id="VBPA01000273">
    <property type="protein sequence ID" value="TMQ69721.1"/>
    <property type="molecule type" value="Genomic_DNA"/>
</dbReference>
<evidence type="ECO:0000313" key="14">
    <source>
        <dbReference type="Proteomes" id="UP000319836"/>
    </source>
</evidence>
<dbReference type="FunFam" id="2.40.30.20:FF:000003">
    <property type="entry name" value="Riboflavin synthase, alpha subunit"/>
    <property type="match status" value="1"/>
</dbReference>
<comment type="catalytic activity">
    <reaction evidence="1">
        <text>2 6,7-dimethyl-8-(1-D-ribityl)lumazine + H(+) = 5-amino-6-(D-ribitylamino)uracil + riboflavin</text>
        <dbReference type="Rhea" id="RHEA:20772"/>
        <dbReference type="ChEBI" id="CHEBI:15378"/>
        <dbReference type="ChEBI" id="CHEBI:15934"/>
        <dbReference type="ChEBI" id="CHEBI:57986"/>
        <dbReference type="ChEBI" id="CHEBI:58201"/>
        <dbReference type="EC" id="2.5.1.9"/>
    </reaction>
</comment>
<dbReference type="EC" id="2.5.1.9" evidence="5 10"/>
<comment type="pathway">
    <text evidence="3">Cofactor biosynthesis; riboflavin biosynthesis; riboflavin from 2-hydroxy-3-oxobutyl phosphate and 5-amino-6-(D-ribitylamino)uracil: step 2/2.</text>
</comment>
<sequence>MFTGLVEEMGSVRRIEERPAGRRLWIAAQRVLADAAVGHSVAVNGCCLTVTDLQPDGFAVEVVPETLRRTTLGHVAAGDPVNLERSLRFDQRLGGHLVQGHVDGLGEVRAVAPEGDGRRITIDLPQELAPFVAEKGSIAIDGISLTVAAVTGSRCEIALVPHTLAVTNAGRWMAGVRVNVEIDLLARYLARLLQQGGIPGGTP</sequence>
<evidence type="ECO:0000256" key="4">
    <source>
        <dbReference type="ARBA" id="ARBA00011233"/>
    </source>
</evidence>
<dbReference type="InterPro" id="IPR026017">
    <property type="entry name" value="Lumazine-bd_dom"/>
</dbReference>
<evidence type="ECO:0000256" key="6">
    <source>
        <dbReference type="ARBA" id="ARBA00013950"/>
    </source>
</evidence>
<name>A0A538U1Q5_UNCEI</name>
<dbReference type="NCBIfam" id="NF006767">
    <property type="entry name" value="PRK09289.1"/>
    <property type="match status" value="1"/>
</dbReference>
<accession>A0A538U1Q5</accession>
<dbReference type="Gene3D" id="2.40.30.20">
    <property type="match status" value="2"/>
</dbReference>
<dbReference type="GO" id="GO:0004746">
    <property type="term" value="F:riboflavin synthase activity"/>
    <property type="evidence" value="ECO:0007669"/>
    <property type="project" value="UniProtKB-UniRule"/>
</dbReference>
<evidence type="ECO:0000256" key="5">
    <source>
        <dbReference type="ARBA" id="ARBA00012827"/>
    </source>
</evidence>
<evidence type="ECO:0000256" key="10">
    <source>
        <dbReference type="NCBIfam" id="TIGR00187"/>
    </source>
</evidence>
<dbReference type="NCBIfam" id="NF009566">
    <property type="entry name" value="PRK13020.1"/>
    <property type="match status" value="1"/>
</dbReference>
<comment type="subunit">
    <text evidence="4">Homotrimer.</text>
</comment>
<protein>
    <recommendedName>
        <fullName evidence="6 10">Riboflavin synthase</fullName>
        <ecNumber evidence="5 10">2.5.1.9</ecNumber>
    </recommendedName>
</protein>
<dbReference type="InterPro" id="IPR001783">
    <property type="entry name" value="Lumazine-bd"/>
</dbReference>
<dbReference type="InterPro" id="IPR023366">
    <property type="entry name" value="ATP_synth_asu-like_sf"/>
</dbReference>
<dbReference type="SUPFAM" id="SSF63380">
    <property type="entry name" value="Riboflavin synthase domain-like"/>
    <property type="match status" value="2"/>
</dbReference>
<dbReference type="NCBIfam" id="TIGR00187">
    <property type="entry name" value="ribE"/>
    <property type="match status" value="1"/>
</dbReference>
<evidence type="ECO:0000256" key="2">
    <source>
        <dbReference type="ARBA" id="ARBA00002803"/>
    </source>
</evidence>
<feature type="repeat" description="Lumazine-binding" evidence="11">
    <location>
        <begin position="1"/>
        <end position="96"/>
    </location>
</feature>
<evidence type="ECO:0000256" key="1">
    <source>
        <dbReference type="ARBA" id="ARBA00000968"/>
    </source>
</evidence>
<evidence type="ECO:0000313" key="13">
    <source>
        <dbReference type="EMBL" id="TMQ69721.1"/>
    </source>
</evidence>
<dbReference type="PANTHER" id="PTHR21098:SF12">
    <property type="entry name" value="RIBOFLAVIN SYNTHASE"/>
    <property type="match status" value="1"/>
</dbReference>
<evidence type="ECO:0000256" key="3">
    <source>
        <dbReference type="ARBA" id="ARBA00004887"/>
    </source>
</evidence>
<evidence type="ECO:0000256" key="7">
    <source>
        <dbReference type="ARBA" id="ARBA00022619"/>
    </source>
</evidence>
<dbReference type="PIRSF" id="PIRSF000498">
    <property type="entry name" value="Riboflavin_syn_A"/>
    <property type="match status" value="1"/>
</dbReference>
<dbReference type="Pfam" id="PF00677">
    <property type="entry name" value="Lum_binding"/>
    <property type="match status" value="2"/>
</dbReference>
<comment type="function">
    <text evidence="2">Catalyzes the dismutation of two molecules of 6,7-dimethyl-8-ribityllumazine, resulting in the formation of riboflavin and 5-amino-6-(D-ribitylamino)uracil.</text>
</comment>
<proteinExistence type="predicted"/>
<dbReference type="FunFam" id="2.40.30.20:FF:000004">
    <property type="entry name" value="Riboflavin synthase, alpha subunit"/>
    <property type="match status" value="1"/>
</dbReference>
<keyword evidence="8 13" id="KW-0808">Transferase</keyword>
<evidence type="ECO:0000259" key="12">
    <source>
        <dbReference type="PROSITE" id="PS51177"/>
    </source>
</evidence>
<dbReference type="PANTHER" id="PTHR21098">
    <property type="entry name" value="RIBOFLAVIN SYNTHASE ALPHA CHAIN"/>
    <property type="match status" value="1"/>
</dbReference>
<dbReference type="AlphaFoldDB" id="A0A538U1Q5"/>
<keyword evidence="7" id="KW-0686">Riboflavin biosynthesis</keyword>
<dbReference type="InterPro" id="IPR017938">
    <property type="entry name" value="Riboflavin_synthase-like_b-brl"/>
</dbReference>
<evidence type="ECO:0000256" key="9">
    <source>
        <dbReference type="ARBA" id="ARBA00022737"/>
    </source>
</evidence>